<evidence type="ECO:0000313" key="1">
    <source>
        <dbReference type="EMBL" id="KAJ7986683.1"/>
    </source>
</evidence>
<keyword evidence="2" id="KW-1185">Reference proteome</keyword>
<protein>
    <submittedName>
        <fullName evidence="1">Uncharacterized protein</fullName>
    </submittedName>
</protein>
<evidence type="ECO:0000313" key="2">
    <source>
        <dbReference type="Proteomes" id="UP001157502"/>
    </source>
</evidence>
<name>A0ACC2F5P7_DALPE</name>
<accession>A0ACC2F5P7</accession>
<gene>
    <name evidence="1" type="ORF">DPEC_G00342440</name>
</gene>
<dbReference type="EMBL" id="CM055761">
    <property type="protein sequence ID" value="KAJ7986683.1"/>
    <property type="molecule type" value="Genomic_DNA"/>
</dbReference>
<sequence>MFDLPVIANSPESVVKALQSSGLPAGLLVSPALVRVVRGTAYIPVVNVGTIDVLLYPRTVVGTLNKVCVVSLPTGVTEVPSGVATVASQIVAPTVQDQIGVMDLSALSAEEQGLVKSLLGRYNSVFSAHDGDLGCTNLISHDIPLLDDVPVRQRYRRIPPSDYELVKGHIHQLLEAQVIRESSSPYASPIVLVKKKDGTLRMCVDYRQLNCKTRKDAFPLPRIEESLDVLTGARWFSTLDLASGYNQKEVRYLGHVISNEGVGTDPSKVEVVANWQSPATVSELQSFLGFDSYYRRFVEGFVKLAAPLHKLVAHLGATKSKRKAERAVIVNWTEECHSSFEALKARLRCLHMPTFHFHSFWRWTQVMVALVQCYHKSNMQADPVNQEVLVFWRREQRPDFDERRTSTRPALVLLRQWDRLVERSGVLYRQVFRPDGVEVALQVVVPASL</sequence>
<organism evidence="1 2">
    <name type="scientific">Dallia pectoralis</name>
    <name type="common">Alaska blackfish</name>
    <dbReference type="NCBI Taxonomy" id="75939"/>
    <lineage>
        <taxon>Eukaryota</taxon>
        <taxon>Metazoa</taxon>
        <taxon>Chordata</taxon>
        <taxon>Craniata</taxon>
        <taxon>Vertebrata</taxon>
        <taxon>Euteleostomi</taxon>
        <taxon>Actinopterygii</taxon>
        <taxon>Neopterygii</taxon>
        <taxon>Teleostei</taxon>
        <taxon>Protacanthopterygii</taxon>
        <taxon>Esociformes</taxon>
        <taxon>Umbridae</taxon>
        <taxon>Dallia</taxon>
    </lineage>
</organism>
<proteinExistence type="predicted"/>
<comment type="caution">
    <text evidence="1">The sequence shown here is derived from an EMBL/GenBank/DDBJ whole genome shotgun (WGS) entry which is preliminary data.</text>
</comment>
<dbReference type="Proteomes" id="UP001157502">
    <property type="component" value="Chromosome 34"/>
</dbReference>
<reference evidence="1" key="1">
    <citation type="submission" date="2021-05" db="EMBL/GenBank/DDBJ databases">
        <authorList>
            <person name="Pan Q."/>
            <person name="Jouanno E."/>
            <person name="Zahm M."/>
            <person name="Klopp C."/>
            <person name="Cabau C."/>
            <person name="Louis A."/>
            <person name="Berthelot C."/>
            <person name="Parey E."/>
            <person name="Roest Crollius H."/>
            <person name="Montfort J."/>
            <person name="Robinson-Rechavi M."/>
            <person name="Bouchez O."/>
            <person name="Lampietro C."/>
            <person name="Lopez Roques C."/>
            <person name="Donnadieu C."/>
            <person name="Postlethwait J."/>
            <person name="Bobe J."/>
            <person name="Dillon D."/>
            <person name="Chandos A."/>
            <person name="von Hippel F."/>
            <person name="Guiguen Y."/>
        </authorList>
    </citation>
    <scope>NUCLEOTIDE SEQUENCE</scope>
    <source>
        <strain evidence="1">YG-Jan2019</strain>
    </source>
</reference>